<reference evidence="3" key="1">
    <citation type="journal article" date="2019" name="Int. J. Syst. Evol. Microbiol.">
        <title>The Global Catalogue of Microorganisms (GCM) 10K type strain sequencing project: providing services to taxonomists for standard genome sequencing and annotation.</title>
        <authorList>
            <consortium name="The Broad Institute Genomics Platform"/>
            <consortium name="The Broad Institute Genome Sequencing Center for Infectious Disease"/>
            <person name="Wu L."/>
            <person name="Ma J."/>
        </authorList>
    </citation>
    <scope>NUCLEOTIDE SEQUENCE [LARGE SCALE GENOMIC DNA]</scope>
    <source>
        <strain evidence="3">JCM 17326</strain>
    </source>
</reference>
<comment type="caution">
    <text evidence="2">The sequence shown here is derived from an EMBL/GenBank/DDBJ whole genome shotgun (WGS) entry which is preliminary data.</text>
</comment>
<dbReference type="EMBL" id="BAABDQ010000004">
    <property type="protein sequence ID" value="GAA3544795.1"/>
    <property type="molecule type" value="Genomic_DNA"/>
</dbReference>
<dbReference type="Proteomes" id="UP001500630">
    <property type="component" value="Unassembled WGS sequence"/>
</dbReference>
<evidence type="ECO:0000256" key="1">
    <source>
        <dbReference type="SAM" id="SignalP"/>
    </source>
</evidence>
<accession>A0ABP6W5Y2</accession>
<protein>
    <submittedName>
        <fullName evidence="2">Uncharacterized protein</fullName>
    </submittedName>
</protein>
<dbReference type="RefSeq" id="WP_345561460.1">
    <property type="nucleotide sequence ID" value="NZ_BAABDQ010000004.1"/>
</dbReference>
<feature type="chain" id="PRO_5047324394" evidence="1">
    <location>
        <begin position="26"/>
        <end position="142"/>
    </location>
</feature>
<gene>
    <name evidence="2" type="ORF">GCM10022419_026250</name>
</gene>
<keyword evidence="3" id="KW-1185">Reference proteome</keyword>
<sequence>MKIWRIVLLPMLLLALTASMPAAQAAQAGSAQKRVLVDLRKEGGFAGLNDRVIVYGNNCVRLSRRTGPTIDKCLTGKERRTLRTYLKKLKIGRSEARPQGADFIKYTLAYNRHRASRYQLPATWQPVVRHLEKIMEKYWAPD</sequence>
<evidence type="ECO:0000313" key="2">
    <source>
        <dbReference type="EMBL" id="GAA3544795.1"/>
    </source>
</evidence>
<keyword evidence="1" id="KW-0732">Signal</keyword>
<proteinExistence type="predicted"/>
<organism evidence="2 3">
    <name type="scientific">Nonomuraea rosea</name>
    <dbReference type="NCBI Taxonomy" id="638574"/>
    <lineage>
        <taxon>Bacteria</taxon>
        <taxon>Bacillati</taxon>
        <taxon>Actinomycetota</taxon>
        <taxon>Actinomycetes</taxon>
        <taxon>Streptosporangiales</taxon>
        <taxon>Streptosporangiaceae</taxon>
        <taxon>Nonomuraea</taxon>
    </lineage>
</organism>
<name>A0ABP6W5Y2_9ACTN</name>
<evidence type="ECO:0000313" key="3">
    <source>
        <dbReference type="Proteomes" id="UP001500630"/>
    </source>
</evidence>
<feature type="signal peptide" evidence="1">
    <location>
        <begin position="1"/>
        <end position="25"/>
    </location>
</feature>